<dbReference type="Pfam" id="PF00535">
    <property type="entry name" value="Glycos_transf_2"/>
    <property type="match status" value="1"/>
</dbReference>
<accession>A0A1W6MPQ9</accession>
<dbReference type="STRING" id="331648.BST97_12210"/>
<evidence type="ECO:0000256" key="5">
    <source>
        <dbReference type="ARBA" id="ARBA00023136"/>
    </source>
</evidence>
<dbReference type="InterPro" id="IPR001173">
    <property type="entry name" value="Glyco_trans_2-like"/>
</dbReference>
<reference evidence="7 8" key="1">
    <citation type="submission" date="2016-11" db="EMBL/GenBank/DDBJ databases">
        <title>Trade-off between light-utilization and light-protection in marine flavobacteria.</title>
        <authorList>
            <person name="Kumagai Y."/>
        </authorList>
    </citation>
    <scope>NUCLEOTIDE SEQUENCE [LARGE SCALE GENOMIC DNA]</scope>
    <source>
        <strain evidence="7 8">JCM 13191</strain>
    </source>
</reference>
<name>A0A1W6MPQ9_9FLAO</name>
<sequence>MISIIIPVLNEEDSILSLLDHLNSNASFVRDCEIIVVDGGSTDHTREIISSYTTDKPAISLTLVNSPKGRAKQLHEGALNANGNIFYFLHADSYPPKNFDNHIRKAIKSGNPAGCFRMKFDSSHLWLKMIGWWTRFNWKASRGGDQSQYITRDLYKEIGGYDTNLPIYEDYDIINKLYEFKKYHVIPKWLKTSDRRYREVGVMRLQWYYLQIYYKKYRGATIEEILAFYRGNCN</sequence>
<evidence type="ECO:0000256" key="3">
    <source>
        <dbReference type="ARBA" id="ARBA00022676"/>
    </source>
</evidence>
<dbReference type="PANTHER" id="PTHR43646:SF2">
    <property type="entry name" value="GLYCOSYLTRANSFERASE 2-LIKE DOMAIN-CONTAINING PROTEIN"/>
    <property type="match status" value="1"/>
</dbReference>
<dbReference type="InterPro" id="IPR029044">
    <property type="entry name" value="Nucleotide-diphossugar_trans"/>
</dbReference>
<dbReference type="OrthoDB" id="9810303at2"/>
<dbReference type="GO" id="GO:0016757">
    <property type="term" value="F:glycosyltransferase activity"/>
    <property type="evidence" value="ECO:0007669"/>
    <property type="project" value="UniProtKB-KW"/>
</dbReference>
<dbReference type="NCBIfam" id="TIGR04283">
    <property type="entry name" value="glyco_like_mftF"/>
    <property type="match status" value="1"/>
</dbReference>
<evidence type="ECO:0000259" key="6">
    <source>
        <dbReference type="Pfam" id="PF00535"/>
    </source>
</evidence>
<keyword evidence="8" id="KW-1185">Reference proteome</keyword>
<evidence type="ECO:0000313" key="7">
    <source>
        <dbReference type="EMBL" id="ARN79469.1"/>
    </source>
</evidence>
<keyword evidence="4 7" id="KW-0808">Transferase</keyword>
<dbReference type="CDD" id="cd02522">
    <property type="entry name" value="GT_2_like_a"/>
    <property type="match status" value="1"/>
</dbReference>
<feature type="domain" description="Glycosyltransferase 2-like" evidence="6">
    <location>
        <begin position="3"/>
        <end position="133"/>
    </location>
</feature>
<dbReference type="EMBL" id="CP019344">
    <property type="protein sequence ID" value="ARN79469.1"/>
    <property type="molecule type" value="Genomic_DNA"/>
</dbReference>
<dbReference type="PANTHER" id="PTHR43646">
    <property type="entry name" value="GLYCOSYLTRANSFERASE"/>
    <property type="match status" value="1"/>
</dbReference>
<organism evidence="7 8">
    <name type="scientific">Nonlabens spongiae</name>
    <dbReference type="NCBI Taxonomy" id="331648"/>
    <lineage>
        <taxon>Bacteria</taxon>
        <taxon>Pseudomonadati</taxon>
        <taxon>Bacteroidota</taxon>
        <taxon>Flavobacteriia</taxon>
        <taxon>Flavobacteriales</taxon>
        <taxon>Flavobacteriaceae</taxon>
        <taxon>Nonlabens</taxon>
    </lineage>
</organism>
<evidence type="ECO:0000256" key="4">
    <source>
        <dbReference type="ARBA" id="ARBA00022679"/>
    </source>
</evidence>
<evidence type="ECO:0000313" key="8">
    <source>
        <dbReference type="Proteomes" id="UP000193431"/>
    </source>
</evidence>
<dbReference type="InterPro" id="IPR026461">
    <property type="entry name" value="Trfase_2_rSAM/seldom_assoc"/>
</dbReference>
<keyword evidence="3" id="KW-0328">Glycosyltransferase</keyword>
<dbReference type="GO" id="GO:0005886">
    <property type="term" value="C:plasma membrane"/>
    <property type="evidence" value="ECO:0007669"/>
    <property type="project" value="UniProtKB-SubCell"/>
</dbReference>
<dbReference type="Proteomes" id="UP000193431">
    <property type="component" value="Chromosome"/>
</dbReference>
<dbReference type="AlphaFoldDB" id="A0A1W6MPQ9"/>
<keyword evidence="5" id="KW-0472">Membrane</keyword>
<dbReference type="SUPFAM" id="SSF53448">
    <property type="entry name" value="Nucleotide-diphospho-sugar transferases"/>
    <property type="match status" value="1"/>
</dbReference>
<comment type="subcellular location">
    <subcellularLocation>
        <location evidence="1">Cell membrane</location>
    </subcellularLocation>
</comment>
<evidence type="ECO:0000256" key="1">
    <source>
        <dbReference type="ARBA" id="ARBA00004236"/>
    </source>
</evidence>
<proteinExistence type="predicted"/>
<evidence type="ECO:0000256" key="2">
    <source>
        <dbReference type="ARBA" id="ARBA00022475"/>
    </source>
</evidence>
<dbReference type="Gene3D" id="3.90.550.10">
    <property type="entry name" value="Spore Coat Polysaccharide Biosynthesis Protein SpsA, Chain A"/>
    <property type="match status" value="1"/>
</dbReference>
<keyword evidence="2" id="KW-1003">Cell membrane</keyword>
<protein>
    <submittedName>
        <fullName evidence="7">Glycosyl transferase family 2</fullName>
    </submittedName>
</protein>
<gene>
    <name evidence="7" type="ORF">BST97_12210</name>
</gene>